<feature type="region of interest" description="Disordered" evidence="1">
    <location>
        <begin position="249"/>
        <end position="295"/>
    </location>
</feature>
<dbReference type="AlphaFoldDB" id="A0A1A0H644"/>
<name>A0A1A0H644_9ASCO</name>
<organism evidence="2 3">
    <name type="scientific">Metschnikowia bicuspidata var. bicuspidata NRRL YB-4993</name>
    <dbReference type="NCBI Taxonomy" id="869754"/>
    <lineage>
        <taxon>Eukaryota</taxon>
        <taxon>Fungi</taxon>
        <taxon>Dikarya</taxon>
        <taxon>Ascomycota</taxon>
        <taxon>Saccharomycotina</taxon>
        <taxon>Pichiomycetes</taxon>
        <taxon>Metschnikowiaceae</taxon>
        <taxon>Metschnikowia</taxon>
    </lineage>
</organism>
<evidence type="ECO:0000256" key="1">
    <source>
        <dbReference type="SAM" id="MobiDB-lite"/>
    </source>
</evidence>
<protein>
    <submittedName>
        <fullName evidence="2">Uncharacterized protein</fullName>
    </submittedName>
</protein>
<dbReference type="OrthoDB" id="10470051at2759"/>
<comment type="caution">
    <text evidence="2">The sequence shown here is derived from an EMBL/GenBank/DDBJ whole genome shotgun (WGS) entry which is preliminary data.</text>
</comment>
<dbReference type="GeneID" id="30027385"/>
<proteinExistence type="predicted"/>
<dbReference type="RefSeq" id="XP_018709920.1">
    <property type="nucleotide sequence ID" value="XM_018854409.1"/>
</dbReference>
<reference evidence="2 3" key="1">
    <citation type="submission" date="2016-05" db="EMBL/GenBank/DDBJ databases">
        <title>Comparative genomics of biotechnologically important yeasts.</title>
        <authorList>
            <consortium name="DOE Joint Genome Institute"/>
            <person name="Riley R."/>
            <person name="Haridas S."/>
            <person name="Wolfe K.H."/>
            <person name="Lopes M.R."/>
            <person name="Hittinger C.T."/>
            <person name="Goker M."/>
            <person name="Salamov A."/>
            <person name="Wisecaver J."/>
            <person name="Long T.M."/>
            <person name="Aerts A.L."/>
            <person name="Barry K."/>
            <person name="Choi C."/>
            <person name="Clum A."/>
            <person name="Coughlan A.Y."/>
            <person name="Deshpande S."/>
            <person name="Douglass A.P."/>
            <person name="Hanson S.J."/>
            <person name="Klenk H.-P."/>
            <person name="LaButti K."/>
            <person name="Lapidus A."/>
            <person name="Lindquist E."/>
            <person name="Lipzen A."/>
            <person name="Meier-kolthoff J.P."/>
            <person name="Ohm R.A."/>
            <person name="Otillar R.P."/>
            <person name="Pangilinan J."/>
            <person name="Peng Y."/>
            <person name="Rokas A."/>
            <person name="Rosa C.A."/>
            <person name="Scheuner C."/>
            <person name="Sibirny A.A."/>
            <person name="Slot J.C."/>
            <person name="Stielow J.B."/>
            <person name="Sun H."/>
            <person name="Kurtzman C.P."/>
            <person name="Blackwell M."/>
            <person name="Grigoriev I.V."/>
            <person name="Jeffries T.W."/>
        </authorList>
    </citation>
    <scope>NUCLEOTIDE SEQUENCE [LARGE SCALE GENOMIC DNA]</scope>
    <source>
        <strain evidence="2 3">NRRL YB-4993</strain>
    </source>
</reference>
<sequence>MITATNVRFLAKEPIVGLKIFDGEKLRKRLQVTFSSEGNFNMFANKINQWLGLNVVASYEAPDLQLANSQQATLGTPYSQKETSLSQTILALNEQIPDQGSQRTGSQYGGSHMFGSHMCASQNAISDVTSSQIAHSQDNMSQFAPFQELSQQLDVSQLSPLGKHGGSKHFPFSQNNKLEEASHNLDAVLLLLSAAAKENTSNILPQYDTSVLSQSTQIWNDSRANVFQYPTASANNTCFTQTTIDQDLTQTNESSDFRQAAPRGGLTQNLKEIPFNPNERKKNTSHSSSSKTKRGMTELLEATIARILEEKKENYVDLSDEELSLKLCRRFKSRTFLMLLKRVENLLE</sequence>
<dbReference type="Proteomes" id="UP000092555">
    <property type="component" value="Unassembled WGS sequence"/>
</dbReference>
<evidence type="ECO:0000313" key="2">
    <source>
        <dbReference type="EMBL" id="OBA19388.1"/>
    </source>
</evidence>
<gene>
    <name evidence="2" type="ORF">METBIDRAFT_13678</name>
</gene>
<keyword evidence="3" id="KW-1185">Reference proteome</keyword>
<dbReference type="EMBL" id="LXTC01000007">
    <property type="protein sequence ID" value="OBA19388.1"/>
    <property type="molecule type" value="Genomic_DNA"/>
</dbReference>
<evidence type="ECO:0000313" key="3">
    <source>
        <dbReference type="Proteomes" id="UP000092555"/>
    </source>
</evidence>
<accession>A0A1A0H644</accession>